<evidence type="ECO:0000256" key="1">
    <source>
        <dbReference type="SAM" id="Phobius"/>
    </source>
</evidence>
<keyword evidence="3" id="KW-1185">Reference proteome</keyword>
<keyword evidence="1" id="KW-1133">Transmembrane helix</keyword>
<dbReference type="Proteomes" id="UP001368328">
    <property type="component" value="Chromosome"/>
</dbReference>
<keyword evidence="1" id="KW-0812">Transmembrane</keyword>
<organism evidence="2 3">
    <name type="scientific">Metabacillus rhizosphaerae</name>
    <dbReference type="NCBI Taxonomy" id="3117747"/>
    <lineage>
        <taxon>Bacteria</taxon>
        <taxon>Bacillati</taxon>
        <taxon>Bacillota</taxon>
        <taxon>Bacilli</taxon>
        <taxon>Bacillales</taxon>
        <taxon>Bacillaceae</taxon>
        <taxon>Metabacillus</taxon>
    </lineage>
</organism>
<protein>
    <recommendedName>
        <fullName evidence="4">Rod shape-determining protein MreD</fullName>
    </recommendedName>
</protein>
<gene>
    <name evidence="2" type="ORF">WCV66_22955</name>
</gene>
<feature type="transmembrane region" description="Helical" evidence="1">
    <location>
        <begin position="138"/>
        <end position="156"/>
    </location>
</feature>
<name>A0ABZ2MRQ3_9BACI</name>
<accession>A0ABZ2MRQ3</accession>
<sequence>METFIKNLNLDAKGLWLPITLSLILLLVALFMPKKNIGWRELYITIGVIGLVTWVADGIFARFLDLVDFGHPKISGIGELVTYSFVPSSLAVIYLNYLNLANKWKLVIIFTLISTIIEWLVVQVGYMKLSHWNHMFSLPIFFIVYSFVLPLHFMIIKCNID</sequence>
<proteinExistence type="predicted"/>
<feature type="transmembrane region" description="Helical" evidence="1">
    <location>
        <begin position="80"/>
        <end position="99"/>
    </location>
</feature>
<evidence type="ECO:0000313" key="2">
    <source>
        <dbReference type="EMBL" id="WXB88039.1"/>
    </source>
</evidence>
<feature type="transmembrane region" description="Helical" evidence="1">
    <location>
        <begin position="106"/>
        <end position="126"/>
    </location>
</feature>
<evidence type="ECO:0008006" key="4">
    <source>
        <dbReference type="Google" id="ProtNLM"/>
    </source>
</evidence>
<dbReference type="RefSeq" id="WP_338786986.1">
    <property type="nucleotide sequence ID" value="NZ_CP147403.1"/>
</dbReference>
<dbReference type="EMBL" id="CP147403">
    <property type="protein sequence ID" value="WXB88039.1"/>
    <property type="molecule type" value="Genomic_DNA"/>
</dbReference>
<feature type="transmembrane region" description="Helical" evidence="1">
    <location>
        <begin position="42"/>
        <end position="60"/>
    </location>
</feature>
<feature type="transmembrane region" description="Helical" evidence="1">
    <location>
        <begin position="15"/>
        <end position="33"/>
    </location>
</feature>
<keyword evidence="1" id="KW-0472">Membrane</keyword>
<reference evidence="2 3" key="1">
    <citation type="submission" date="2024-02" db="EMBL/GenBank/DDBJ databases">
        <title>Seven novel Bacillus-like species.</title>
        <authorList>
            <person name="Liu G."/>
        </authorList>
    </citation>
    <scope>NUCLEOTIDE SEQUENCE [LARGE SCALE GENOMIC DNA]</scope>
    <source>
        <strain evidence="2 3">FJAT-53654</strain>
    </source>
</reference>
<evidence type="ECO:0000313" key="3">
    <source>
        <dbReference type="Proteomes" id="UP001368328"/>
    </source>
</evidence>